<dbReference type="PROSITE" id="PS01124">
    <property type="entry name" value="HTH_ARAC_FAMILY_2"/>
    <property type="match status" value="1"/>
</dbReference>
<keyword evidence="1" id="KW-0805">Transcription regulation</keyword>
<dbReference type="PANTHER" id="PTHR43280">
    <property type="entry name" value="ARAC-FAMILY TRANSCRIPTIONAL REGULATOR"/>
    <property type="match status" value="1"/>
</dbReference>
<dbReference type="PANTHER" id="PTHR43280:SF29">
    <property type="entry name" value="ARAC-FAMILY TRANSCRIPTIONAL REGULATOR"/>
    <property type="match status" value="1"/>
</dbReference>
<accession>A0A5F1Z1W5</accession>
<dbReference type="InterPro" id="IPR018062">
    <property type="entry name" value="HTH_AraC-typ_CS"/>
</dbReference>
<dbReference type="GO" id="GO:0043565">
    <property type="term" value="F:sequence-specific DNA binding"/>
    <property type="evidence" value="ECO:0007669"/>
    <property type="project" value="InterPro"/>
</dbReference>
<dbReference type="RefSeq" id="WP_135590081.1">
    <property type="nucleotide sequence ID" value="NZ_RQEZ01000012.1"/>
</dbReference>
<evidence type="ECO:0000256" key="1">
    <source>
        <dbReference type="ARBA" id="ARBA00023015"/>
    </source>
</evidence>
<keyword evidence="4" id="KW-1133">Transmembrane helix</keyword>
<dbReference type="SMART" id="SM00342">
    <property type="entry name" value="HTH_ARAC"/>
    <property type="match status" value="1"/>
</dbReference>
<evidence type="ECO:0000256" key="3">
    <source>
        <dbReference type="ARBA" id="ARBA00023163"/>
    </source>
</evidence>
<dbReference type="Proteomes" id="UP000298277">
    <property type="component" value="Unassembled WGS sequence"/>
</dbReference>
<dbReference type="Gene3D" id="1.10.10.60">
    <property type="entry name" value="Homeodomain-like"/>
    <property type="match status" value="2"/>
</dbReference>
<reference evidence="6" key="1">
    <citation type="journal article" date="2019" name="PLoS Negl. Trop. Dis.">
        <title>Revisiting the worldwide diversity of Leptospira species in the environment.</title>
        <authorList>
            <person name="Vincent A.T."/>
            <person name="Schiettekatte O."/>
            <person name="Bourhy P."/>
            <person name="Veyrier F.J."/>
            <person name="Picardeau M."/>
        </authorList>
    </citation>
    <scope>NUCLEOTIDE SEQUENCE [LARGE SCALE GENOMIC DNA]</scope>
    <source>
        <strain evidence="6">201800299</strain>
    </source>
</reference>
<evidence type="ECO:0000256" key="4">
    <source>
        <dbReference type="SAM" id="Phobius"/>
    </source>
</evidence>
<dbReference type="InterPro" id="IPR009057">
    <property type="entry name" value="Homeodomain-like_sf"/>
</dbReference>
<dbReference type="InterPro" id="IPR018060">
    <property type="entry name" value="HTH_AraC"/>
</dbReference>
<comment type="caution">
    <text evidence="6">The sequence shown here is derived from an EMBL/GenBank/DDBJ whole genome shotgun (WGS) entry which is preliminary data.</text>
</comment>
<feature type="transmembrane region" description="Helical" evidence="4">
    <location>
        <begin position="150"/>
        <end position="172"/>
    </location>
</feature>
<gene>
    <name evidence="6" type="ORF">EHQ17_05035</name>
</gene>
<feature type="transmembrane region" description="Helical" evidence="4">
    <location>
        <begin position="193"/>
        <end position="214"/>
    </location>
</feature>
<feature type="domain" description="HTH araC/xylS-type" evidence="5">
    <location>
        <begin position="273"/>
        <end position="372"/>
    </location>
</feature>
<keyword evidence="4" id="KW-0812">Transmembrane</keyword>
<name>A0A5F1Z1W5_9LEPT</name>
<evidence type="ECO:0000259" key="5">
    <source>
        <dbReference type="PROSITE" id="PS01124"/>
    </source>
</evidence>
<feature type="transmembrane region" description="Helical" evidence="4">
    <location>
        <begin position="79"/>
        <end position="100"/>
    </location>
</feature>
<feature type="transmembrane region" description="Helical" evidence="4">
    <location>
        <begin position="112"/>
        <end position="130"/>
    </location>
</feature>
<keyword evidence="3" id="KW-0804">Transcription</keyword>
<dbReference type="PROSITE" id="PS00041">
    <property type="entry name" value="HTH_ARAC_FAMILY_1"/>
    <property type="match status" value="1"/>
</dbReference>
<proteinExistence type="predicted"/>
<keyword evidence="4" id="KW-0472">Membrane</keyword>
<feature type="transmembrane region" description="Helical" evidence="4">
    <location>
        <begin position="220"/>
        <end position="238"/>
    </location>
</feature>
<organism evidence="6 7">
    <name type="scientific">Leptospira gomenensis</name>
    <dbReference type="NCBI Taxonomy" id="2484974"/>
    <lineage>
        <taxon>Bacteria</taxon>
        <taxon>Pseudomonadati</taxon>
        <taxon>Spirochaetota</taxon>
        <taxon>Spirochaetia</taxon>
        <taxon>Leptospirales</taxon>
        <taxon>Leptospiraceae</taxon>
        <taxon>Leptospira</taxon>
    </lineage>
</organism>
<dbReference type="OrthoDB" id="345364at2"/>
<feature type="transmembrane region" description="Helical" evidence="4">
    <location>
        <begin position="6"/>
        <end position="24"/>
    </location>
</feature>
<dbReference type="Pfam" id="PF12833">
    <property type="entry name" value="HTH_18"/>
    <property type="match status" value="1"/>
</dbReference>
<evidence type="ECO:0000256" key="2">
    <source>
        <dbReference type="ARBA" id="ARBA00023125"/>
    </source>
</evidence>
<sequence>MNTFIAFGAGLLFLLAISGFLNSRKNRESDSSYAEDSDFETERKYLVRVENLSGVLFFTAGIVQLHLYLELSDQLSSALWFFNLHIPAVFLIGPLTYLYFETLSGGSSILRAFHFFPALGSAIVMLPFYLRNGERKAAFLAHETPLDPFHTVILTLLVLGTISNLIYPIGLFRKVWRWRKNSSEKRPVSFLPFLFLFAGTVFVLSLFAAAQIFYMPLFPTASACLTILICSIFLMSVANPDLTRSFVKDSREARYKESRISGLDLNTVLIRLDELMTVKRLYLDENLTLGKLAAELDVQTHQLSEILNVRLGKSFREYVTRFRLEEAADLLLGEPERSILSVLYASGFNSKSSFHKLFQEYYGCSPSEFRNRESLKKRRDFSNADPPDLI</sequence>
<keyword evidence="2" id="KW-0238">DNA-binding</keyword>
<dbReference type="EMBL" id="RQFA01000026">
    <property type="protein sequence ID" value="TGK35950.1"/>
    <property type="molecule type" value="Genomic_DNA"/>
</dbReference>
<evidence type="ECO:0000313" key="6">
    <source>
        <dbReference type="EMBL" id="TGK35950.1"/>
    </source>
</evidence>
<feature type="transmembrane region" description="Helical" evidence="4">
    <location>
        <begin position="45"/>
        <end position="67"/>
    </location>
</feature>
<evidence type="ECO:0000313" key="7">
    <source>
        <dbReference type="Proteomes" id="UP000298277"/>
    </source>
</evidence>
<dbReference type="SUPFAM" id="SSF46689">
    <property type="entry name" value="Homeodomain-like"/>
    <property type="match status" value="1"/>
</dbReference>
<protein>
    <submittedName>
        <fullName evidence="6">AraC family transcriptional regulator</fullName>
    </submittedName>
</protein>
<dbReference type="GO" id="GO:0003700">
    <property type="term" value="F:DNA-binding transcription factor activity"/>
    <property type="evidence" value="ECO:0007669"/>
    <property type="project" value="InterPro"/>
</dbReference>
<dbReference type="AlphaFoldDB" id="A0A5F1Z1W5"/>
<keyword evidence="7" id="KW-1185">Reference proteome</keyword>